<accession>A0AC58KV67</accession>
<keyword evidence="1" id="KW-1185">Reference proteome</keyword>
<sequence length="1906" mass="215146">MVRFGDELGGRYGGTGGERARGGGAGGAGGPGPGGLQPGQRVLYKQSIAQRARTMALYNPIPVKQNCFTVNRSLFVFSEDNVVRKYAKRITEWPPFEYMILATIIANCIVLALEQHLPDGDKTPMSERLDDTEPYFIGIFCFEAGIKIIALGFVFHKGSYLRNGWNVMDFVVVLTGILATAGTDFDLRTLRAVRVLRPLKLVSGIPSLQVVLKSIMKAMVPLLQIGLLLFFAILMFAIIGLEFYMGKFHKACFPNSTDAEPVGDFPCGKEAPARLCEGDTECREYWSGPNFGITNFDNILFAILTVFQCITMEGWTDILYNTNDAAGNTWNWLYFIPLIIIGSFFMLNLVLGVLSGEFAKERERVENRRAFLKLRRQQQIERELNGYLEWIFKAEEVMLAEEDKNAEEKSPLDAVLKRAATKKSRNDLIHAEEGEDRFADLCAVGSPFARASLKSGKTESSSYFRRKEKMFRFFIRRMVKAQSFYWVVLCVVALNTLCVAMVHYNQPQRLTTALYFAEFVFLGLFLTEMSLKMYGLGPRSYFRSSFNCFDFGVIVGSIFEVVWAAIKPGTSFGISVLRALRLLRIFKVTKYWNSLRNLVVSLLNSMKSIVSLLFLLFLFIVVFALLGMQLFGGQFNFKDETPTTNFDTFPAAILTVFQILTGEDWNAVMYHGIESQGGVSKGMFSSFYFIVLTLFGNYTLLNVFLAIAVDNLANAQELTKDEEEMEEAANQKLALQKAKEVAEVSPMSAANISIAAFVKQTRGTVSRSSSVSSVNSPRQQNSAKARSVWEQRASQLRLQNLRASCEALYSEMDPEERLRYATTRHLRPDMKTHLDRPLVVEPCRDGPRGPTAAAKTRTEGAEATEGTDPPRRHHRHRDRDRAAAAGPAVGEQERADAPKAESTELAAREERARPHRSRSKEAAGAPEGRNERGRGPGPEVGRRHHRRGSPEEAAEREPRRHRGHRHVPDPGKESAAPAPKGERRQRHRGSRAGPREAESEEPARRHRARHKALPTHEPAEKEAGEKEGEIAEGDKETRNHQPKEPHCDLEASGVTGVGPVHTLPSTCLQKVEEQPEDADNQRNVTRMGSQPADLSTAVHIPVTLTSPPGESTVVPSGNMDLESQAEGKKEAEADDMLRSGPRPIVPYSSMFCLSPTNLLRRFCHYIVTMRYFEMVILVVIALSSIALAAEDPVRTDSSRNNVLKYMDYIFTGVFTFEMVIKMIDLGLLLHPGAYFRDLWNILDFIVVSGALVAFAFSGSKGKDINTIKSLRVLRVLRPLKTIKRLPKLKAVFDCVVNSLKNVLNILIVYMLFMFIFAVIAVQLFKGKFFYCTDESKELERDCRGQYLDYEKEEVEAQPRQWKKYDFHYDNVLWALLTLFTVSTGEGWPMVLKHSVDATYEEQGPSPGFRMELSIFYVVYFVVFPFFFVNIFVALIIITFQEQGDKVMSECSLEKNERACIDFAISAKPLTRYMPQNKQSFQYKTWTFVVSPPFEYFIMAMIALNTVVLMMKFYDAPYEYELMLKCLNIVFTSMFSMECVLKIIAFGVLNYFRDAWNVFDFVTVLGSITDILVTEIANNFINLSFLRLFRAARLIKLLRQGYTIRILLWTFVQSFKALPYVCLLIAMLFFIYAIIGMQVFGNIALDDDTSINRHNNFRTFLQALMLLFRSATGEAWHEIMLSCLGNRACDPYANASECGSDFAYFYFVSFIFLCSFLMLNLFVAVIMDNFEYLTRDSSILGPHHLDEFIRVWAEYDPAACCRIHYKDMYSLLRCIAPPVGLGKNCPRRLAYKVCNFRASIRHTSLPESQTQHTLPAWFGNDNTSPLFPLPCHAPHSGLLDALVPCLISPDPSSWLGAGRLWDSAQGAFWPGCVSQHQLAGWVLGSRSCLCQGSSCCTRLSCRFLWVG</sequence>
<name>A0AC58KV67_CASCN</name>
<evidence type="ECO:0000313" key="2">
    <source>
        <dbReference type="RefSeq" id="XP_073908795.1"/>
    </source>
</evidence>
<protein>
    <submittedName>
        <fullName evidence="2">Voltage-dependent N-type calcium channel subunit alpha-1B isoform X11</fullName>
    </submittedName>
</protein>
<gene>
    <name evidence="2" type="primary">Cacna1b</name>
</gene>
<dbReference type="RefSeq" id="XP_073908795.1">
    <property type="nucleotide sequence ID" value="XM_074052694.1"/>
</dbReference>
<dbReference type="Proteomes" id="UP001732720">
    <property type="component" value="Chromosome 13"/>
</dbReference>
<proteinExistence type="predicted"/>
<evidence type="ECO:0000313" key="1">
    <source>
        <dbReference type="Proteomes" id="UP001732720"/>
    </source>
</evidence>
<reference evidence="2" key="1">
    <citation type="submission" date="2025-08" db="UniProtKB">
        <authorList>
            <consortium name="RefSeq"/>
        </authorList>
    </citation>
    <scope>IDENTIFICATION</scope>
</reference>
<organism evidence="1 2">
    <name type="scientific">Castor canadensis</name>
    <name type="common">American beaver</name>
    <dbReference type="NCBI Taxonomy" id="51338"/>
    <lineage>
        <taxon>Eukaryota</taxon>
        <taxon>Metazoa</taxon>
        <taxon>Chordata</taxon>
        <taxon>Craniata</taxon>
        <taxon>Vertebrata</taxon>
        <taxon>Euteleostomi</taxon>
        <taxon>Mammalia</taxon>
        <taxon>Eutheria</taxon>
        <taxon>Euarchontoglires</taxon>
        <taxon>Glires</taxon>
        <taxon>Rodentia</taxon>
        <taxon>Castorimorpha</taxon>
        <taxon>Castoridae</taxon>
        <taxon>Castor</taxon>
    </lineage>
</organism>